<dbReference type="Proteomes" id="UP000006671">
    <property type="component" value="Unassembled WGS sequence"/>
</dbReference>
<dbReference type="RefSeq" id="XP_002670239.1">
    <property type="nucleotide sequence ID" value="XM_002670193.1"/>
</dbReference>
<proteinExistence type="predicted"/>
<name>D2W022_NAEGR</name>
<dbReference type="VEuPathDB" id="AmoebaDB:NAEGRDRAFT_53630"/>
<protein>
    <submittedName>
        <fullName evidence="1">Predicted protein</fullName>
    </submittedName>
</protein>
<evidence type="ECO:0000313" key="2">
    <source>
        <dbReference type="Proteomes" id="UP000006671"/>
    </source>
</evidence>
<evidence type="ECO:0000313" key="1">
    <source>
        <dbReference type="EMBL" id="EFC37495.1"/>
    </source>
</evidence>
<organism evidence="2">
    <name type="scientific">Naegleria gruberi</name>
    <name type="common">Amoeba</name>
    <dbReference type="NCBI Taxonomy" id="5762"/>
    <lineage>
        <taxon>Eukaryota</taxon>
        <taxon>Discoba</taxon>
        <taxon>Heterolobosea</taxon>
        <taxon>Tetramitia</taxon>
        <taxon>Eutetramitia</taxon>
        <taxon>Vahlkampfiidae</taxon>
        <taxon>Naegleria</taxon>
    </lineage>
</organism>
<dbReference type="AlphaFoldDB" id="D2W022"/>
<dbReference type="EMBL" id="GG738917">
    <property type="protein sequence ID" value="EFC37495.1"/>
    <property type="molecule type" value="Genomic_DNA"/>
</dbReference>
<gene>
    <name evidence="1" type="ORF">NAEGRDRAFT_53630</name>
</gene>
<sequence>MKTPQLKSKERYIVVDKYPAARNVLLHSLPQNPSFTSRLVQYDYDFAIHVGAELEIIQDCSWISNDSAQVVDNSQDKYIVGSGLLLRKNGKYFFMQNKASIGKVMFIFTILELDVFKRELDDEVKELLQKCVKQFEGEELEHLKDAINGGDSFSQFLFKGRKKENVKHFFEKYRNILLELDLSQHPTDIQLCSFKNFSPPKGKLESVANLRKKQSYYKRNGHNRFSIFERFPKGIRDNKEFWLWNALFECVEETNSVPDTIFRALREKTFNPQSFKTIYCPVVSLESRDPTLSQELKECAERLQTAFFVIEESDYSKFRLNTKFVDEEKKNKREYNTEEYWFSPDNENIPLCLREQLKE</sequence>
<dbReference type="InParanoid" id="D2W022"/>
<accession>D2W022</accession>
<reference evidence="1 2" key="1">
    <citation type="journal article" date="2010" name="Cell">
        <title>The genome of Naegleria gruberi illuminates early eukaryotic versatility.</title>
        <authorList>
            <person name="Fritz-Laylin L.K."/>
            <person name="Prochnik S.E."/>
            <person name="Ginger M.L."/>
            <person name="Dacks J.B."/>
            <person name="Carpenter M.L."/>
            <person name="Field M.C."/>
            <person name="Kuo A."/>
            <person name="Paredez A."/>
            <person name="Chapman J."/>
            <person name="Pham J."/>
            <person name="Shu S."/>
            <person name="Neupane R."/>
            <person name="Cipriano M."/>
            <person name="Mancuso J."/>
            <person name="Tu H."/>
            <person name="Salamov A."/>
            <person name="Lindquist E."/>
            <person name="Shapiro H."/>
            <person name="Lucas S."/>
            <person name="Grigoriev I.V."/>
            <person name="Cande W.Z."/>
            <person name="Fulton C."/>
            <person name="Rokhsar D.S."/>
            <person name="Dawson S.C."/>
        </authorList>
    </citation>
    <scope>NUCLEOTIDE SEQUENCE [LARGE SCALE GENOMIC DNA]</scope>
    <source>
        <strain evidence="1 2">NEG-M</strain>
    </source>
</reference>
<dbReference type="GeneID" id="8863131"/>
<keyword evidence="2" id="KW-1185">Reference proteome</keyword>
<dbReference type="KEGG" id="ngr:NAEGRDRAFT_53630"/>